<dbReference type="Proteomes" id="UP000014387">
    <property type="component" value="Unassembled WGS sequence"/>
</dbReference>
<sequence length="443" mass="48302">MISHRRLIEFMAGDGAQELIGAALRSAPALPLTEAAYGLRYLTDYEVASWQVVSTHARPNAGASIVFEVRLASASRAMTVWTVASTERVPRGAAASLRVDPRILAVEADQEPAQISVWTLPRDPQLPGLEWASNSAKVGAFTGITEPRLTRVVYRPTRRAMVRVSDGAQVRAWAKVLRPGLEQPLLQAISTLEGSSFPFAPVLGAPSEGVIVQAHGRGAPLANLISQKPLQAARMFGQIREVLDALPPAVADLPRQKSWTDRRRHHAKAIGQSIPDLEAPAARLVEQIDSMLTPNPQLVPAHGDFFEANLLTADGRISTVLDLDSLGPGTRADDYACLLAHVSVLPFLSPNSWVYASATEPWRTRLDQFLPGRRCRSYPESETVLEAWRISAQREVPATDLYARCAAVTLSLVASSSLRFGEAEARARFKRAQWWADLGSYGD</sequence>
<evidence type="ECO:0000313" key="3">
    <source>
        <dbReference type="Proteomes" id="UP000014387"/>
    </source>
</evidence>
<comment type="caution">
    <text evidence="2">The sequence shown here is derived from an EMBL/GenBank/DDBJ whole genome shotgun (WGS) entry which is preliminary data.</text>
</comment>
<dbReference type="EMBL" id="AGWN01000001">
    <property type="protein sequence ID" value="EPD31056.1"/>
    <property type="molecule type" value="Genomic_DNA"/>
</dbReference>
<dbReference type="OrthoDB" id="3837844at2"/>
<accession>A0A9W5VWK9</accession>
<dbReference type="Gene3D" id="3.90.1200.10">
    <property type="match status" value="1"/>
</dbReference>
<name>A0A9W5VWK9_9ACTO</name>
<dbReference type="Pfam" id="PF01636">
    <property type="entry name" value="APH"/>
    <property type="match status" value="1"/>
</dbReference>
<proteinExistence type="predicted"/>
<dbReference type="RefSeq" id="WP_016444168.1">
    <property type="nucleotide sequence ID" value="NZ_KE150266.1"/>
</dbReference>
<organism evidence="2 3">
    <name type="scientific">Gleimia europaea ACS-120-V-Col10b</name>
    <dbReference type="NCBI Taxonomy" id="883069"/>
    <lineage>
        <taxon>Bacteria</taxon>
        <taxon>Bacillati</taxon>
        <taxon>Actinomycetota</taxon>
        <taxon>Actinomycetes</taxon>
        <taxon>Actinomycetales</taxon>
        <taxon>Actinomycetaceae</taxon>
        <taxon>Gleimia</taxon>
    </lineage>
</organism>
<dbReference type="AlphaFoldDB" id="A0A9W5VWK9"/>
<dbReference type="InterPro" id="IPR011009">
    <property type="entry name" value="Kinase-like_dom_sf"/>
</dbReference>
<evidence type="ECO:0000313" key="2">
    <source>
        <dbReference type="EMBL" id="EPD31056.1"/>
    </source>
</evidence>
<dbReference type="SUPFAM" id="SSF56112">
    <property type="entry name" value="Protein kinase-like (PK-like)"/>
    <property type="match status" value="1"/>
</dbReference>
<gene>
    <name evidence="2" type="ORF">HMPREF9238_00813</name>
</gene>
<keyword evidence="3" id="KW-1185">Reference proteome</keyword>
<reference evidence="2 3" key="1">
    <citation type="submission" date="2013-05" db="EMBL/GenBank/DDBJ databases">
        <title>The Genome Sequence of Actinomyces europaeus ACS-120-V-COL10B.</title>
        <authorList>
            <consortium name="The Broad Institute Genomics Platform"/>
            <person name="Earl A."/>
            <person name="Ward D."/>
            <person name="Feldgarden M."/>
            <person name="Gevers D."/>
            <person name="Saerens B."/>
            <person name="Vaneechoutte M."/>
            <person name="Walker B."/>
            <person name="Young S."/>
            <person name="Zeng Q."/>
            <person name="Gargeya S."/>
            <person name="Fitzgerald M."/>
            <person name="Haas B."/>
            <person name="Abouelleil A."/>
            <person name="Allen A.W."/>
            <person name="Alvarado L."/>
            <person name="Arachchi H.M."/>
            <person name="Berlin A.M."/>
            <person name="Chapman S.B."/>
            <person name="Gainer-Dewar J."/>
            <person name="Goldberg J."/>
            <person name="Griggs A."/>
            <person name="Gujja S."/>
            <person name="Hansen M."/>
            <person name="Howarth C."/>
            <person name="Imamovic A."/>
            <person name="Ireland A."/>
            <person name="Larimer J."/>
            <person name="McCowan C."/>
            <person name="Murphy C."/>
            <person name="Pearson M."/>
            <person name="Poon T.W."/>
            <person name="Priest M."/>
            <person name="Roberts A."/>
            <person name="Saif S."/>
            <person name="Shea T."/>
            <person name="Sisk P."/>
            <person name="Sykes S."/>
            <person name="Wortman J."/>
            <person name="Nusbaum C."/>
            <person name="Birren B."/>
        </authorList>
    </citation>
    <scope>NUCLEOTIDE SEQUENCE [LARGE SCALE GENOMIC DNA]</scope>
    <source>
        <strain evidence="2 3">ACS-120-V-Col10b</strain>
    </source>
</reference>
<evidence type="ECO:0000259" key="1">
    <source>
        <dbReference type="Pfam" id="PF01636"/>
    </source>
</evidence>
<feature type="domain" description="Aminoglycoside phosphotransferase" evidence="1">
    <location>
        <begin position="224"/>
        <end position="341"/>
    </location>
</feature>
<protein>
    <recommendedName>
        <fullName evidence="1">Aminoglycoside phosphotransferase domain-containing protein</fullName>
    </recommendedName>
</protein>
<dbReference type="InterPro" id="IPR002575">
    <property type="entry name" value="Aminoglycoside_PTrfase"/>
</dbReference>